<evidence type="ECO:0000313" key="2">
    <source>
        <dbReference type="Proteomes" id="UP001139981"/>
    </source>
</evidence>
<evidence type="ECO:0000313" key="1">
    <source>
        <dbReference type="EMBL" id="KAJ2898674.1"/>
    </source>
</evidence>
<dbReference type="EMBL" id="JANBVB010000052">
    <property type="protein sequence ID" value="KAJ2898674.1"/>
    <property type="molecule type" value="Genomic_DNA"/>
</dbReference>
<organism evidence="1 2">
    <name type="scientific">Coemansia aciculifera</name>
    <dbReference type="NCBI Taxonomy" id="417176"/>
    <lineage>
        <taxon>Eukaryota</taxon>
        <taxon>Fungi</taxon>
        <taxon>Fungi incertae sedis</taxon>
        <taxon>Zoopagomycota</taxon>
        <taxon>Kickxellomycotina</taxon>
        <taxon>Kickxellomycetes</taxon>
        <taxon>Kickxellales</taxon>
        <taxon>Kickxellaceae</taxon>
        <taxon>Coemansia</taxon>
    </lineage>
</organism>
<accession>A0ACC1M8G1</accession>
<proteinExistence type="predicted"/>
<protein>
    <submittedName>
        <fullName evidence="1">Uncharacterized protein</fullName>
    </submittedName>
</protein>
<keyword evidence="2" id="KW-1185">Reference proteome</keyword>
<sequence length="112" mass="12815">MEECGLKARDMQHVGVLLMDGGRSGLMEVFVYTARDIFGKIVESDEMCPQWFNVAELAYQDTYKEARLWWPTMLKGTPFVARFEFVDSVITSHKIDMVDGKELAQLCRDLAS</sequence>
<gene>
    <name evidence="1" type="ORF">IWW38_001284</name>
</gene>
<comment type="caution">
    <text evidence="1">The sequence shown here is derived from an EMBL/GenBank/DDBJ whole genome shotgun (WGS) entry which is preliminary data.</text>
</comment>
<reference evidence="1" key="1">
    <citation type="submission" date="2022-07" db="EMBL/GenBank/DDBJ databases">
        <title>Phylogenomic reconstructions and comparative analyses of Kickxellomycotina fungi.</title>
        <authorList>
            <person name="Reynolds N.K."/>
            <person name="Stajich J.E."/>
            <person name="Barry K."/>
            <person name="Grigoriev I.V."/>
            <person name="Crous P."/>
            <person name="Smith M.E."/>
        </authorList>
    </citation>
    <scope>NUCLEOTIDE SEQUENCE</scope>
    <source>
        <strain evidence="1">CBS 190363</strain>
    </source>
</reference>
<name>A0ACC1M8G1_9FUNG</name>
<dbReference type="Proteomes" id="UP001139981">
    <property type="component" value="Unassembled WGS sequence"/>
</dbReference>